<dbReference type="OrthoDB" id="308933at2"/>
<dbReference type="SUPFAM" id="SSF52540">
    <property type="entry name" value="P-loop containing nucleoside triphosphate hydrolases"/>
    <property type="match status" value="1"/>
</dbReference>
<evidence type="ECO:0000259" key="1">
    <source>
        <dbReference type="Pfam" id="PF13175"/>
    </source>
</evidence>
<dbReference type="InterPro" id="IPR034139">
    <property type="entry name" value="TOPRIM_OLD"/>
</dbReference>
<evidence type="ECO:0000313" key="4">
    <source>
        <dbReference type="Proteomes" id="UP000002377"/>
    </source>
</evidence>
<organism evidence="3 4">
    <name type="scientific">Thermincola potens (strain JR)</name>
    <dbReference type="NCBI Taxonomy" id="635013"/>
    <lineage>
        <taxon>Bacteria</taxon>
        <taxon>Bacillati</taxon>
        <taxon>Bacillota</taxon>
        <taxon>Clostridia</taxon>
        <taxon>Eubacteriales</taxon>
        <taxon>Thermincolaceae</taxon>
        <taxon>Thermincola</taxon>
    </lineage>
</organism>
<feature type="domain" description="Endonuclease GajA/Old nuclease/RecF-like AAA" evidence="1">
    <location>
        <begin position="1"/>
        <end position="363"/>
    </location>
</feature>
<dbReference type="eggNOG" id="COG3593">
    <property type="taxonomic scope" value="Bacteria"/>
</dbReference>
<dbReference type="InterPro" id="IPR051396">
    <property type="entry name" value="Bact_Antivir_Def_Nuclease"/>
</dbReference>
<reference evidence="3 4" key="1">
    <citation type="submission" date="2010-05" db="EMBL/GenBank/DDBJ databases">
        <title>Complete sequence of Thermincola sp. JR.</title>
        <authorList>
            <consortium name="US DOE Joint Genome Institute"/>
            <person name="Lucas S."/>
            <person name="Copeland A."/>
            <person name="Lapidus A."/>
            <person name="Cheng J.-F."/>
            <person name="Bruce D."/>
            <person name="Goodwin L."/>
            <person name="Pitluck S."/>
            <person name="Chertkov O."/>
            <person name="Detter J.C."/>
            <person name="Han C."/>
            <person name="Tapia R."/>
            <person name="Land M."/>
            <person name="Hauser L."/>
            <person name="Kyrpides N."/>
            <person name="Mikhailova N."/>
            <person name="Hazen T.C."/>
            <person name="Woyke T."/>
        </authorList>
    </citation>
    <scope>NUCLEOTIDE SEQUENCE [LARGE SCALE GENOMIC DNA]</scope>
    <source>
        <strain evidence="3 4">JR</strain>
    </source>
</reference>
<sequence>MILLEVRISNFRSLKETNWVKIHDLTAFIGENDGGKTACTDAIKLLFDKAAKPEEGDFTWEYDADENRHRRAEKIILEAKLKVKETEVKQVTEILGQEERIIHVKKTFNIDNTSTFSIVGQVPKIAEFRDNLPEKTVADLKELATRYDIDLSGATNKGLILKRIQEWVNDQPTVEGEKAIPAPLLQLLPRVEVFSSSKVLNPEEVVNNVLKLLCKNEINSGKYQGQIQEIETGITETLREKVAELTPYIKKYYDEVEGVYIDPVFNISSGIANVPLKLYKVGGGPIELQRKGDGKKRQVALGIYEWSTEALNNQEILDNVILIMDEPDTHMDYHSQRKLFDIISTYVNNSMQVIICTHSLNLINRMPVNKINHFYLDQNSYTKIESLLVEDEETETLFINEIGLSLGLDTGTMFHERCFLVVEGPTELHALPQLFRKIYGKSMQSAGIKLVNGENNGGARNFAKFLNQNRRNVIFLLDTDCITGPQKRVFTQENLTRDGFDVANQVFFVGSAEFEDAFSDDIYVVLANTYYPKEDGTVWEPSDFAALRKEGKFSEKLQALLRDGKPNIGYNLGRVITRVEDIPKVIIDTLEKAYELANKPRR</sequence>
<dbReference type="AlphaFoldDB" id="D5XAL3"/>
<name>D5XAL3_THEPJ</name>
<dbReference type="Pfam" id="PF13175">
    <property type="entry name" value="AAA_15"/>
    <property type="match status" value="1"/>
</dbReference>
<dbReference type="STRING" id="635013.TherJR_0428"/>
<keyword evidence="4" id="KW-1185">Reference proteome</keyword>
<evidence type="ECO:0000313" key="3">
    <source>
        <dbReference type="EMBL" id="ADG81312.1"/>
    </source>
</evidence>
<dbReference type="HOGENOM" id="CLU_442056_0_0_9"/>
<dbReference type="Proteomes" id="UP000002377">
    <property type="component" value="Chromosome"/>
</dbReference>
<dbReference type="PANTHER" id="PTHR43581">
    <property type="entry name" value="ATP/GTP PHOSPHATASE"/>
    <property type="match status" value="1"/>
</dbReference>
<gene>
    <name evidence="3" type="ordered locus">TherJR_0428</name>
</gene>
<dbReference type="PANTHER" id="PTHR43581:SF4">
    <property type="entry name" value="ATP_GTP PHOSPHATASE"/>
    <property type="match status" value="1"/>
</dbReference>
<evidence type="ECO:0000259" key="2">
    <source>
        <dbReference type="Pfam" id="PF20469"/>
    </source>
</evidence>
<dbReference type="Pfam" id="PF20469">
    <property type="entry name" value="OLD-like_TOPRIM"/>
    <property type="match status" value="1"/>
</dbReference>
<dbReference type="Gene3D" id="3.40.50.300">
    <property type="entry name" value="P-loop containing nucleotide triphosphate hydrolases"/>
    <property type="match status" value="1"/>
</dbReference>
<dbReference type="CDD" id="cd00267">
    <property type="entry name" value="ABC_ATPase"/>
    <property type="match status" value="1"/>
</dbReference>
<protein>
    <submittedName>
        <fullName evidence="3">SMC domain protein</fullName>
    </submittedName>
</protein>
<dbReference type="InterPro" id="IPR027417">
    <property type="entry name" value="P-loop_NTPase"/>
</dbReference>
<dbReference type="InterPro" id="IPR041685">
    <property type="entry name" value="AAA_GajA/Old/RecF-like"/>
</dbReference>
<dbReference type="EMBL" id="CP002028">
    <property type="protein sequence ID" value="ADG81312.1"/>
    <property type="molecule type" value="Genomic_DNA"/>
</dbReference>
<feature type="domain" description="OLD protein-like TOPRIM" evidence="2">
    <location>
        <begin position="417"/>
        <end position="480"/>
    </location>
</feature>
<dbReference type="RefSeq" id="WP_013119335.1">
    <property type="nucleotide sequence ID" value="NC_014152.1"/>
</dbReference>
<proteinExistence type="predicted"/>
<dbReference type="KEGG" id="tjr:TherJR_0428"/>
<accession>D5XAL3</accession>